<keyword evidence="8 14" id="KW-0547">Nucleotide-binding</keyword>
<dbReference type="CDD" id="cd00082">
    <property type="entry name" value="HisKA"/>
    <property type="match status" value="1"/>
</dbReference>
<dbReference type="GO" id="GO:0000155">
    <property type="term" value="F:phosphorelay sensor kinase activity"/>
    <property type="evidence" value="ECO:0007669"/>
    <property type="project" value="InterPro"/>
</dbReference>
<protein>
    <recommendedName>
        <fullName evidence="14">Sensor protein</fullName>
        <ecNumber evidence="14">2.7.13.3</ecNumber>
    </recommendedName>
</protein>
<dbReference type="EMBL" id="CPZF01000003">
    <property type="protein sequence ID" value="CNF45322.1"/>
    <property type="molecule type" value="Genomic_DNA"/>
</dbReference>
<proteinExistence type="predicted"/>
<evidence type="ECO:0000256" key="9">
    <source>
        <dbReference type="ARBA" id="ARBA00022777"/>
    </source>
</evidence>
<evidence type="ECO:0000256" key="10">
    <source>
        <dbReference type="ARBA" id="ARBA00022840"/>
    </source>
</evidence>
<dbReference type="InterPro" id="IPR003661">
    <property type="entry name" value="HisK_dim/P_dom"/>
</dbReference>
<evidence type="ECO:0000259" key="16">
    <source>
        <dbReference type="PROSITE" id="PS50109"/>
    </source>
</evidence>
<dbReference type="FunFam" id="1.10.287.130:FF:000001">
    <property type="entry name" value="Two-component sensor histidine kinase"/>
    <property type="match status" value="1"/>
</dbReference>
<evidence type="ECO:0000256" key="2">
    <source>
        <dbReference type="ARBA" id="ARBA00004533"/>
    </source>
</evidence>
<evidence type="ECO:0000256" key="4">
    <source>
        <dbReference type="ARBA" id="ARBA00022519"/>
    </source>
</evidence>
<feature type="compositionally biased region" description="Polar residues" evidence="15">
    <location>
        <begin position="470"/>
        <end position="497"/>
    </location>
</feature>
<dbReference type="RefSeq" id="WP_046695327.1">
    <property type="nucleotide sequence ID" value="NZ_CAKODN010000014.1"/>
</dbReference>
<dbReference type="InterPro" id="IPR036097">
    <property type="entry name" value="HisK_dim/P_sf"/>
</dbReference>
<comment type="caution">
    <text evidence="18">The sequence shown here is derived from an EMBL/GenBank/DDBJ whole genome shotgun (WGS) entry which is preliminary data.</text>
</comment>
<dbReference type="Proteomes" id="UP001182355">
    <property type="component" value="Unassembled WGS sequence"/>
</dbReference>
<dbReference type="CDD" id="cd06225">
    <property type="entry name" value="HAMP"/>
    <property type="match status" value="1"/>
</dbReference>
<comment type="function">
    <text evidence="14">Member of a two-component regulatory system.</text>
</comment>
<dbReference type="Pfam" id="PF00672">
    <property type="entry name" value="HAMP"/>
    <property type="match status" value="1"/>
</dbReference>
<dbReference type="GO" id="GO:0005524">
    <property type="term" value="F:ATP binding"/>
    <property type="evidence" value="ECO:0007669"/>
    <property type="project" value="UniProtKB-KW"/>
</dbReference>
<keyword evidence="11 14" id="KW-1133">Transmembrane helix</keyword>
<comment type="subcellular location">
    <subcellularLocation>
        <location evidence="2 14">Cell inner membrane</location>
    </subcellularLocation>
</comment>
<dbReference type="PROSITE" id="PS50109">
    <property type="entry name" value="HIS_KIN"/>
    <property type="match status" value="1"/>
</dbReference>
<keyword evidence="12 14" id="KW-0902">Two-component regulatory system</keyword>
<keyword evidence="4 14" id="KW-0997">Cell inner membrane</keyword>
<dbReference type="SMART" id="SM00387">
    <property type="entry name" value="HATPase_c"/>
    <property type="match status" value="1"/>
</dbReference>
<feature type="transmembrane region" description="Helical" evidence="14">
    <location>
        <begin position="6"/>
        <end position="29"/>
    </location>
</feature>
<feature type="domain" description="Histidine kinase" evidence="16">
    <location>
        <begin position="245"/>
        <end position="458"/>
    </location>
</feature>
<keyword evidence="13 14" id="KW-0472">Membrane</keyword>
<dbReference type="Pfam" id="PF00512">
    <property type="entry name" value="HisKA"/>
    <property type="match status" value="1"/>
</dbReference>
<sequence>MFRRSISVHMALMFALSALLIVSAIGILLRSSLHDSLQKQMHNELLFRESLMSPWIIARTSAEGWSTLANKFTVLASSEGERVRYWIVSDNPRFSVGGPPPAGVDWSSLQEGFNKIPGTSEGVCSLFLLVKTIPANGERPALRYVVAIDSTPYMGTLDAFTRTLLIITALGVLIVALLGYAVSRIGLRPVGALSQQAQHLAPGDHGQRLDASTLPQELQQLATSFNGVLERQEIAWRQLESFNADVAHELRTPLTNLIGQTQLGLSRRRSPEELEELLGSNLEELERMTSIVNDMLFLSHAHAGDHAAQLTRVSLREETLKTAEYVEPSFAEKQLSLKVEGDVIAHIDRRLFHRSLANLLENSARHSSPESTITVQLSKNGNQASVAVSNPGDPIAATHLHRLFERFYRVDSSRTKSDTHHGLGLSIVRAVAIMHRGDVFARSENGINTFGLTFALSADDELSTDGESCAEQSQLSAKEPENTFSASTDNNVRQPSA</sequence>
<evidence type="ECO:0000313" key="20">
    <source>
        <dbReference type="Proteomes" id="UP000041356"/>
    </source>
</evidence>
<evidence type="ECO:0000256" key="12">
    <source>
        <dbReference type="ARBA" id="ARBA00023012"/>
    </source>
</evidence>
<feature type="domain" description="HAMP" evidence="17">
    <location>
        <begin position="184"/>
        <end position="237"/>
    </location>
</feature>
<dbReference type="PANTHER" id="PTHR45436">
    <property type="entry name" value="SENSOR HISTIDINE KINASE YKOH"/>
    <property type="match status" value="1"/>
</dbReference>
<dbReference type="PANTHER" id="PTHR45436:SF9">
    <property type="entry name" value="SENSOR PROTEIN"/>
    <property type="match status" value="1"/>
</dbReference>
<keyword evidence="6 14" id="KW-0808">Transferase</keyword>
<evidence type="ECO:0000256" key="6">
    <source>
        <dbReference type="ARBA" id="ARBA00022679"/>
    </source>
</evidence>
<reference evidence="19" key="2">
    <citation type="submission" date="2023-02" db="EMBL/GenBank/DDBJ databases">
        <authorList>
            <person name="Ashton P.M."/>
            <person name="Dallman T."/>
            <person name="Nair S."/>
            <person name="De Pinna E."/>
            <person name="Peters T."/>
            <person name="Grant K."/>
        </authorList>
    </citation>
    <scope>NUCLEOTIDE SEQUENCE</scope>
    <source>
        <strain evidence="19">01103883</strain>
    </source>
</reference>
<dbReference type="SUPFAM" id="SSF47384">
    <property type="entry name" value="Homodimeric domain of signal transducing histidine kinase"/>
    <property type="match status" value="1"/>
</dbReference>
<name>A0A9P1PUC0_YEREN</name>
<dbReference type="Gene3D" id="6.10.340.10">
    <property type="match status" value="1"/>
</dbReference>
<organism evidence="18 20">
    <name type="scientific">Yersinia enterocolitica</name>
    <dbReference type="NCBI Taxonomy" id="630"/>
    <lineage>
        <taxon>Bacteria</taxon>
        <taxon>Pseudomonadati</taxon>
        <taxon>Pseudomonadota</taxon>
        <taxon>Gammaproteobacteria</taxon>
        <taxon>Enterobacterales</taxon>
        <taxon>Yersiniaceae</taxon>
        <taxon>Yersinia</taxon>
    </lineage>
</organism>
<keyword evidence="7 14" id="KW-0812">Transmembrane</keyword>
<dbReference type="EC" id="2.7.13.3" evidence="14"/>
<evidence type="ECO:0000313" key="19">
    <source>
        <dbReference type="EMBL" id="ELI8103008.1"/>
    </source>
</evidence>
<gene>
    <name evidence="18" type="primary">cusS</name>
    <name evidence="18" type="ORF">ERS137939_01523</name>
    <name evidence="19" type="ORF">RSF11_002729</name>
</gene>
<dbReference type="InterPro" id="IPR036890">
    <property type="entry name" value="HATPase_C_sf"/>
</dbReference>
<dbReference type="CDD" id="cd00075">
    <property type="entry name" value="HATPase"/>
    <property type="match status" value="1"/>
</dbReference>
<evidence type="ECO:0000256" key="3">
    <source>
        <dbReference type="ARBA" id="ARBA00022475"/>
    </source>
</evidence>
<evidence type="ECO:0000256" key="11">
    <source>
        <dbReference type="ARBA" id="ARBA00022989"/>
    </source>
</evidence>
<feature type="region of interest" description="Disordered" evidence="15">
    <location>
        <begin position="463"/>
        <end position="497"/>
    </location>
</feature>
<dbReference type="InterPro" id="IPR050428">
    <property type="entry name" value="TCS_sensor_his_kinase"/>
</dbReference>
<dbReference type="Pfam" id="PF02518">
    <property type="entry name" value="HATPase_c"/>
    <property type="match status" value="1"/>
</dbReference>
<accession>A0A9P1PUC0</accession>
<dbReference type="SUPFAM" id="SSF55874">
    <property type="entry name" value="ATPase domain of HSP90 chaperone/DNA topoisomerase II/histidine kinase"/>
    <property type="match status" value="1"/>
</dbReference>
<dbReference type="GO" id="GO:0005886">
    <property type="term" value="C:plasma membrane"/>
    <property type="evidence" value="ECO:0007669"/>
    <property type="project" value="UniProtKB-SubCell"/>
</dbReference>
<dbReference type="SMART" id="SM00304">
    <property type="entry name" value="HAMP"/>
    <property type="match status" value="1"/>
</dbReference>
<evidence type="ECO:0000256" key="7">
    <source>
        <dbReference type="ARBA" id="ARBA00022692"/>
    </source>
</evidence>
<comment type="catalytic activity">
    <reaction evidence="1 14">
        <text>ATP + protein L-histidine = ADP + protein N-phospho-L-histidine.</text>
        <dbReference type="EC" id="2.7.13.3"/>
    </reaction>
</comment>
<dbReference type="InterPro" id="IPR003594">
    <property type="entry name" value="HATPase_dom"/>
</dbReference>
<dbReference type="EMBL" id="ABNAVX010000014">
    <property type="protein sequence ID" value="ELI8103008.1"/>
    <property type="molecule type" value="Genomic_DNA"/>
</dbReference>
<evidence type="ECO:0000256" key="14">
    <source>
        <dbReference type="RuleBase" id="RU364088"/>
    </source>
</evidence>
<dbReference type="AlphaFoldDB" id="A0A9P1PUC0"/>
<evidence type="ECO:0000256" key="5">
    <source>
        <dbReference type="ARBA" id="ARBA00022553"/>
    </source>
</evidence>
<evidence type="ECO:0000259" key="17">
    <source>
        <dbReference type="PROSITE" id="PS50885"/>
    </source>
</evidence>
<dbReference type="Gene3D" id="3.30.565.10">
    <property type="entry name" value="Histidine kinase-like ATPase, C-terminal domain"/>
    <property type="match status" value="1"/>
</dbReference>
<reference evidence="18 20" key="1">
    <citation type="submission" date="2015-03" db="EMBL/GenBank/DDBJ databases">
        <authorList>
            <consortium name="Pathogen Informatics"/>
            <person name="Murphy D."/>
        </authorList>
    </citation>
    <scope>NUCLEOTIDE SEQUENCE [LARGE SCALE GENOMIC DNA]</scope>
    <source>
        <strain evidence="18 20">IP27818</strain>
    </source>
</reference>
<dbReference type="KEGG" id="yef:FORC2_3011"/>
<dbReference type="InterPro" id="IPR006290">
    <property type="entry name" value="CztS_silS_copS"/>
</dbReference>
<keyword evidence="5" id="KW-0597">Phosphoprotein</keyword>
<evidence type="ECO:0000256" key="15">
    <source>
        <dbReference type="SAM" id="MobiDB-lite"/>
    </source>
</evidence>
<feature type="transmembrane region" description="Helical" evidence="14">
    <location>
        <begin position="163"/>
        <end position="182"/>
    </location>
</feature>
<dbReference type="PROSITE" id="PS50885">
    <property type="entry name" value="HAMP"/>
    <property type="match status" value="1"/>
</dbReference>
<evidence type="ECO:0000256" key="13">
    <source>
        <dbReference type="ARBA" id="ARBA00023136"/>
    </source>
</evidence>
<evidence type="ECO:0000313" key="18">
    <source>
        <dbReference type="EMBL" id="CNF45322.1"/>
    </source>
</evidence>
<keyword evidence="9 14" id="KW-0418">Kinase</keyword>
<dbReference type="InterPro" id="IPR005467">
    <property type="entry name" value="His_kinase_dom"/>
</dbReference>
<evidence type="ECO:0000256" key="1">
    <source>
        <dbReference type="ARBA" id="ARBA00000085"/>
    </source>
</evidence>
<dbReference type="Proteomes" id="UP000041356">
    <property type="component" value="Unassembled WGS sequence"/>
</dbReference>
<dbReference type="NCBIfam" id="TIGR01386">
    <property type="entry name" value="cztS_silS_copS"/>
    <property type="match status" value="1"/>
</dbReference>
<dbReference type="Gene3D" id="1.10.287.130">
    <property type="match status" value="1"/>
</dbReference>
<dbReference type="InterPro" id="IPR003660">
    <property type="entry name" value="HAMP_dom"/>
</dbReference>
<dbReference type="SMART" id="SM00388">
    <property type="entry name" value="HisKA"/>
    <property type="match status" value="1"/>
</dbReference>
<keyword evidence="3 14" id="KW-1003">Cell membrane</keyword>
<evidence type="ECO:0000256" key="8">
    <source>
        <dbReference type="ARBA" id="ARBA00022741"/>
    </source>
</evidence>
<keyword evidence="10 14" id="KW-0067">ATP-binding</keyword>